<feature type="region of interest" description="Disordered" evidence="1">
    <location>
        <begin position="64"/>
        <end position="83"/>
    </location>
</feature>
<dbReference type="EMBL" id="MU004196">
    <property type="protein sequence ID" value="KAF2490723.1"/>
    <property type="molecule type" value="Genomic_DNA"/>
</dbReference>
<dbReference type="AlphaFoldDB" id="A0A6A6QGG2"/>
<name>A0A6A6QGG2_9PEZI</name>
<reference evidence="2" key="1">
    <citation type="journal article" date="2020" name="Stud. Mycol.">
        <title>101 Dothideomycetes genomes: a test case for predicting lifestyles and emergence of pathogens.</title>
        <authorList>
            <person name="Haridas S."/>
            <person name="Albert R."/>
            <person name="Binder M."/>
            <person name="Bloem J."/>
            <person name="Labutti K."/>
            <person name="Salamov A."/>
            <person name="Andreopoulos B."/>
            <person name="Baker S."/>
            <person name="Barry K."/>
            <person name="Bills G."/>
            <person name="Bluhm B."/>
            <person name="Cannon C."/>
            <person name="Castanera R."/>
            <person name="Culley D."/>
            <person name="Daum C."/>
            <person name="Ezra D."/>
            <person name="Gonzalez J."/>
            <person name="Henrissat B."/>
            <person name="Kuo A."/>
            <person name="Liang C."/>
            <person name="Lipzen A."/>
            <person name="Lutzoni F."/>
            <person name="Magnuson J."/>
            <person name="Mondo S."/>
            <person name="Nolan M."/>
            <person name="Ohm R."/>
            <person name="Pangilinan J."/>
            <person name="Park H.-J."/>
            <person name="Ramirez L."/>
            <person name="Alfaro M."/>
            <person name="Sun H."/>
            <person name="Tritt A."/>
            <person name="Yoshinaga Y."/>
            <person name="Zwiers L.-H."/>
            <person name="Turgeon B."/>
            <person name="Goodwin S."/>
            <person name="Spatafora J."/>
            <person name="Crous P."/>
            <person name="Grigoriev I."/>
        </authorList>
    </citation>
    <scope>NUCLEOTIDE SEQUENCE</scope>
    <source>
        <strain evidence="2">CBS 269.34</strain>
    </source>
</reference>
<feature type="compositionally biased region" description="Basic and acidic residues" evidence="1">
    <location>
        <begin position="1"/>
        <end position="27"/>
    </location>
</feature>
<accession>A0A6A6QGG2</accession>
<proteinExistence type="predicted"/>
<dbReference type="Proteomes" id="UP000799750">
    <property type="component" value="Unassembled WGS sequence"/>
</dbReference>
<organism evidence="2 3">
    <name type="scientific">Lophium mytilinum</name>
    <dbReference type="NCBI Taxonomy" id="390894"/>
    <lineage>
        <taxon>Eukaryota</taxon>
        <taxon>Fungi</taxon>
        <taxon>Dikarya</taxon>
        <taxon>Ascomycota</taxon>
        <taxon>Pezizomycotina</taxon>
        <taxon>Dothideomycetes</taxon>
        <taxon>Pleosporomycetidae</taxon>
        <taxon>Mytilinidiales</taxon>
        <taxon>Mytilinidiaceae</taxon>
        <taxon>Lophium</taxon>
    </lineage>
</organism>
<feature type="compositionally biased region" description="Polar residues" evidence="1">
    <location>
        <begin position="65"/>
        <end position="79"/>
    </location>
</feature>
<gene>
    <name evidence="2" type="ORF">BU16DRAFT_530356</name>
</gene>
<dbReference type="OrthoDB" id="2122308at2759"/>
<sequence length="136" mass="14914">MTRSHKQNDRDHSAIADGTSEHEDHLPRYFAKAGHADAEPNKTKKNGAGKGNWGREGDEIEDYSYNLTNPRRRSNSSTHAAGLKDFKTKFEVVEQEPVFEESLHGASALVGEDLEKASTTNSAGSVDEDDAATKKL</sequence>
<feature type="region of interest" description="Disordered" evidence="1">
    <location>
        <begin position="109"/>
        <end position="136"/>
    </location>
</feature>
<evidence type="ECO:0000256" key="1">
    <source>
        <dbReference type="SAM" id="MobiDB-lite"/>
    </source>
</evidence>
<protein>
    <recommendedName>
        <fullName evidence="4">Hyaluronan/mRNA-binding protein domain-containing protein</fullName>
    </recommendedName>
</protein>
<evidence type="ECO:0008006" key="4">
    <source>
        <dbReference type="Google" id="ProtNLM"/>
    </source>
</evidence>
<feature type="region of interest" description="Disordered" evidence="1">
    <location>
        <begin position="1"/>
        <end position="58"/>
    </location>
</feature>
<evidence type="ECO:0000313" key="2">
    <source>
        <dbReference type="EMBL" id="KAF2490723.1"/>
    </source>
</evidence>
<evidence type="ECO:0000313" key="3">
    <source>
        <dbReference type="Proteomes" id="UP000799750"/>
    </source>
</evidence>
<keyword evidence="3" id="KW-1185">Reference proteome</keyword>